<dbReference type="Proteomes" id="UP000625527">
    <property type="component" value="Unassembled WGS sequence"/>
</dbReference>
<accession>A0ABR9MZR6</accession>
<evidence type="ECO:0000313" key="2">
    <source>
        <dbReference type="EMBL" id="MBE1876595.1"/>
    </source>
</evidence>
<dbReference type="InterPro" id="IPR017894">
    <property type="entry name" value="HTH_IS21_transposase_type"/>
</dbReference>
<sequence>MREGRLAETTAERWQQVHDLRAAGVGLLDCARRLGISLNTVKRYDRATKPEQVARPPTYRATLVNPYRDHLHTRREAEPGVTVTQLLTEIREQGYTGSQDLLYRYLNRTGTWTTTGTSHRAAPRGCC</sequence>
<reference evidence="2 3" key="1">
    <citation type="submission" date="2020-10" db="EMBL/GenBank/DDBJ databases">
        <title>Myceligenerans pegani sp. nov., an endophytic actinomycete isolated from Peganum harmala L. in Xinjiang, China.</title>
        <authorList>
            <person name="Xin L."/>
        </authorList>
    </citation>
    <scope>NUCLEOTIDE SEQUENCE [LARGE SCALE GENOMIC DNA]</scope>
    <source>
        <strain evidence="2 3">TRM65318</strain>
    </source>
</reference>
<organism evidence="2 3">
    <name type="scientific">Myceligenerans pegani</name>
    <dbReference type="NCBI Taxonomy" id="2776917"/>
    <lineage>
        <taxon>Bacteria</taxon>
        <taxon>Bacillati</taxon>
        <taxon>Actinomycetota</taxon>
        <taxon>Actinomycetes</taxon>
        <taxon>Micrococcales</taxon>
        <taxon>Promicromonosporaceae</taxon>
        <taxon>Myceligenerans</taxon>
    </lineage>
</organism>
<gene>
    <name evidence="2" type="ORF">IHE71_12845</name>
</gene>
<dbReference type="InterPro" id="IPR009057">
    <property type="entry name" value="Homeodomain-like_sf"/>
</dbReference>
<dbReference type="RefSeq" id="WP_192863258.1">
    <property type="nucleotide sequence ID" value="NZ_JADAQT010000088.1"/>
</dbReference>
<feature type="domain" description="HTH IS21-type" evidence="1">
    <location>
        <begin position="12"/>
        <end position="75"/>
    </location>
</feature>
<name>A0ABR9MZR6_9MICO</name>
<keyword evidence="3" id="KW-1185">Reference proteome</keyword>
<evidence type="ECO:0000259" key="1">
    <source>
        <dbReference type="PROSITE" id="PS50531"/>
    </source>
</evidence>
<evidence type="ECO:0000313" key="3">
    <source>
        <dbReference type="Proteomes" id="UP000625527"/>
    </source>
</evidence>
<dbReference type="Gene3D" id="1.10.10.60">
    <property type="entry name" value="Homeodomain-like"/>
    <property type="match status" value="1"/>
</dbReference>
<dbReference type="PROSITE" id="PS50531">
    <property type="entry name" value="HTH_IS21"/>
    <property type="match status" value="1"/>
</dbReference>
<proteinExistence type="predicted"/>
<comment type="caution">
    <text evidence="2">The sequence shown here is derived from an EMBL/GenBank/DDBJ whole genome shotgun (WGS) entry which is preliminary data.</text>
</comment>
<dbReference type="EMBL" id="JADAQT010000088">
    <property type="protein sequence ID" value="MBE1876595.1"/>
    <property type="molecule type" value="Genomic_DNA"/>
</dbReference>
<protein>
    <recommendedName>
        <fullName evidence="1">HTH IS21-type domain-containing protein</fullName>
    </recommendedName>
</protein>
<dbReference type="SUPFAM" id="SSF46689">
    <property type="entry name" value="Homeodomain-like"/>
    <property type="match status" value="1"/>
</dbReference>